<evidence type="ECO:0000256" key="12">
    <source>
        <dbReference type="ARBA" id="ARBA00031030"/>
    </source>
</evidence>
<keyword evidence="10 13" id="KW-0472">Membrane</keyword>
<comment type="subcellular location">
    <subcellularLocation>
        <location evidence="1">Cell membrane</location>
        <topology evidence="1">Multi-pass membrane protein</topology>
    </subcellularLocation>
</comment>
<feature type="transmembrane region" description="Helical" evidence="14">
    <location>
        <begin position="40"/>
        <end position="64"/>
    </location>
</feature>
<comment type="caution">
    <text evidence="15">The sequence shown here is derived from an EMBL/GenBank/DDBJ whole genome shotgun (WGS) entry which is preliminary data.</text>
</comment>
<keyword evidence="5 13" id="KW-1003">Cell membrane</keyword>
<dbReference type="PIRSF" id="PIRSF016636">
    <property type="entry name" value="AlgI_DltB"/>
    <property type="match status" value="1"/>
</dbReference>
<dbReference type="InterPro" id="IPR028362">
    <property type="entry name" value="AlgI"/>
</dbReference>
<dbReference type="InterPro" id="IPR051085">
    <property type="entry name" value="MB_O-acyltransferase"/>
</dbReference>
<dbReference type="InterPro" id="IPR024194">
    <property type="entry name" value="Ac/AlaTfrase_AlgI/DltB"/>
</dbReference>
<keyword evidence="6 13" id="KW-0808">Transferase</keyword>
<evidence type="ECO:0000256" key="11">
    <source>
        <dbReference type="ARBA" id="ARBA00023315"/>
    </source>
</evidence>
<feature type="transmembrane region" description="Helical" evidence="14">
    <location>
        <begin position="268"/>
        <end position="285"/>
    </location>
</feature>
<keyword evidence="11 13" id="KW-0012">Acyltransferase</keyword>
<dbReference type="Pfam" id="PF03062">
    <property type="entry name" value="MBOAT"/>
    <property type="match status" value="1"/>
</dbReference>
<name>A0A074VAQ9_9NEIS</name>
<evidence type="ECO:0000256" key="5">
    <source>
        <dbReference type="ARBA" id="ARBA00022475"/>
    </source>
</evidence>
<accession>A0A074VAQ9</accession>
<feature type="transmembrane region" description="Helical" evidence="14">
    <location>
        <begin position="115"/>
        <end position="137"/>
    </location>
</feature>
<proteinExistence type="inferred from homology"/>
<evidence type="ECO:0000256" key="8">
    <source>
        <dbReference type="ARBA" id="ARBA00022841"/>
    </source>
</evidence>
<dbReference type="PANTHER" id="PTHR13285">
    <property type="entry name" value="ACYLTRANSFERASE"/>
    <property type="match status" value="1"/>
</dbReference>
<evidence type="ECO:0000313" key="16">
    <source>
        <dbReference type="Proteomes" id="UP000027644"/>
    </source>
</evidence>
<dbReference type="Proteomes" id="UP000027644">
    <property type="component" value="Unassembled WGS sequence"/>
</dbReference>
<evidence type="ECO:0000313" key="15">
    <source>
        <dbReference type="EMBL" id="KEQ00937.1"/>
    </source>
</evidence>
<gene>
    <name evidence="15" type="ORF">SASC598J21_012960</name>
</gene>
<feature type="transmembrane region" description="Helical" evidence="14">
    <location>
        <begin position="439"/>
        <end position="463"/>
    </location>
</feature>
<dbReference type="PIRSF" id="PIRSF500217">
    <property type="entry name" value="AlgI"/>
    <property type="match status" value="1"/>
</dbReference>
<organism evidence="15 16">
    <name type="scientific">Snodgrassella alvi SCGC AB-598-J21</name>
    <dbReference type="NCBI Taxonomy" id="1385367"/>
    <lineage>
        <taxon>Bacteria</taxon>
        <taxon>Pseudomonadati</taxon>
        <taxon>Pseudomonadota</taxon>
        <taxon>Betaproteobacteria</taxon>
        <taxon>Neisseriales</taxon>
        <taxon>Neisseriaceae</taxon>
        <taxon>Snodgrassella</taxon>
    </lineage>
</organism>
<keyword evidence="7 14" id="KW-0812">Transmembrane</keyword>
<evidence type="ECO:0000256" key="13">
    <source>
        <dbReference type="PIRNR" id="PIRNR016636"/>
    </source>
</evidence>
<dbReference type="GO" id="GO:0016746">
    <property type="term" value="F:acyltransferase activity"/>
    <property type="evidence" value="ECO:0007669"/>
    <property type="project" value="UniProtKB-KW"/>
</dbReference>
<evidence type="ECO:0000256" key="6">
    <source>
        <dbReference type="ARBA" id="ARBA00022679"/>
    </source>
</evidence>
<keyword evidence="8" id="KW-0016">Alginate biosynthesis</keyword>
<feature type="transmembrane region" description="Helical" evidence="14">
    <location>
        <begin position="76"/>
        <end position="95"/>
    </location>
</feature>
<evidence type="ECO:0000256" key="3">
    <source>
        <dbReference type="ARBA" id="ARBA00010323"/>
    </source>
</evidence>
<dbReference type="AlphaFoldDB" id="A0A074VAQ9"/>
<comment type="pathway">
    <text evidence="2">Glycan biosynthesis; alginate biosynthesis.</text>
</comment>
<dbReference type="EMBL" id="AVQL01000441">
    <property type="protein sequence ID" value="KEQ00937.1"/>
    <property type="molecule type" value="Genomic_DNA"/>
</dbReference>
<evidence type="ECO:0000256" key="7">
    <source>
        <dbReference type="ARBA" id="ARBA00022692"/>
    </source>
</evidence>
<comment type="similarity">
    <text evidence="3 13">Belongs to the membrane-bound acyltransferase family.</text>
</comment>
<evidence type="ECO:0000256" key="4">
    <source>
        <dbReference type="ARBA" id="ARBA00016084"/>
    </source>
</evidence>
<dbReference type="InterPro" id="IPR004299">
    <property type="entry name" value="MBOAT_fam"/>
</dbReference>
<reference evidence="15 16" key="1">
    <citation type="journal article" date="2014" name="PLoS Genet.">
        <title>Hidden diversity in honey bee gut symbionts detected by single-cell genomics.</title>
        <authorList>
            <person name="Engel P."/>
            <person name="Stepanauskas R."/>
            <person name="Moran N."/>
        </authorList>
    </citation>
    <scope>NUCLEOTIDE SEQUENCE [LARGE SCALE GENOMIC DNA]</scope>
    <source>
        <strain evidence="15 16">SCGC AB-598-J21</strain>
    </source>
</reference>
<feature type="transmembrane region" description="Helical" evidence="14">
    <location>
        <begin position="349"/>
        <end position="369"/>
    </location>
</feature>
<evidence type="ECO:0000256" key="14">
    <source>
        <dbReference type="SAM" id="Phobius"/>
    </source>
</evidence>
<evidence type="ECO:0000256" key="2">
    <source>
        <dbReference type="ARBA" id="ARBA00005182"/>
    </source>
</evidence>
<dbReference type="GO" id="GO:0042121">
    <property type="term" value="P:alginic acid biosynthetic process"/>
    <property type="evidence" value="ECO:0007669"/>
    <property type="project" value="UniProtKB-KW"/>
</dbReference>
<evidence type="ECO:0000256" key="1">
    <source>
        <dbReference type="ARBA" id="ARBA00004651"/>
    </source>
</evidence>
<feature type="transmembrane region" description="Helical" evidence="14">
    <location>
        <begin position="390"/>
        <end position="410"/>
    </location>
</feature>
<dbReference type="PANTHER" id="PTHR13285:SF23">
    <property type="entry name" value="TEICHOIC ACID D-ALANYLTRANSFERASE"/>
    <property type="match status" value="1"/>
</dbReference>
<keyword evidence="9 14" id="KW-1133">Transmembrane helix</keyword>
<dbReference type="GO" id="GO:0005886">
    <property type="term" value="C:plasma membrane"/>
    <property type="evidence" value="ECO:0007669"/>
    <property type="project" value="UniProtKB-SubCell"/>
</dbReference>
<protein>
    <recommendedName>
        <fullName evidence="4">Probable alginate O-acetylase AlgI</fullName>
    </recommendedName>
    <alternativeName>
        <fullName evidence="12">Alginate biosynthesis protein AlgI</fullName>
    </alternativeName>
</protein>
<evidence type="ECO:0000256" key="10">
    <source>
        <dbReference type="ARBA" id="ARBA00023136"/>
    </source>
</evidence>
<feature type="transmembrane region" description="Helical" evidence="14">
    <location>
        <begin position="475"/>
        <end position="499"/>
    </location>
</feature>
<feature type="transmembrane region" description="Helical" evidence="14">
    <location>
        <begin position="204"/>
        <end position="223"/>
    </location>
</feature>
<evidence type="ECO:0000256" key="9">
    <source>
        <dbReference type="ARBA" id="ARBA00022989"/>
    </source>
</evidence>
<sequence>MFSFISIEFGLSFIAFFCLYWLLGSKPKLQNLLLLCTSYLIVYLCGKIQALIALLLFTVFIYATSVRIVHAAKPRIWLITAIICTILNLALWKYFDFFRTSVSYGLDSLKLSSDWLSGIILPLGLSYYSFQAISYLVSLYQERCHNQPAGKVFTLPGLALHLAFFPTITAGPIARAYDARGLTDIYKQPCGMATQIYTPQPRRILAPTLALCLIVMALMKNWWLSGWIADNWVDPVFANPMQYHSLEILAAIYGYTVQLFFNFSGYSDLMIAIGLLLGFRLPVNFRAPLLAHNIREFWLRWHISLSTWIRDYIYIPLGGGRHGMARTQLNLLIAMALSGIWHGTGWHFLIWGLLHAAGMILLNLGDWLYSRLRHCEFNKARDGLSKSSRPAKIISIVVTVHFVCFCFIFFRAPTLNDALLLLHALFYNNINVPLSTNPFYFFSLLLLAWILYPFLAKFTNMLYKRADSLPRYRLILPLLLLVVLVLICAPTGIPGFIYANF</sequence>